<evidence type="ECO:0000256" key="4">
    <source>
        <dbReference type="ARBA" id="ARBA00022475"/>
    </source>
</evidence>
<feature type="transmembrane region" description="Helical" evidence="8">
    <location>
        <begin position="86"/>
        <end position="104"/>
    </location>
</feature>
<feature type="transmembrane region" description="Helical" evidence="8">
    <location>
        <begin position="134"/>
        <end position="150"/>
    </location>
</feature>
<name>A0A935MHU5_9MICO</name>
<comment type="similarity">
    <text evidence="2">Belongs to the EamA transporter family.</text>
</comment>
<feature type="transmembrane region" description="Helical" evidence="8">
    <location>
        <begin position="251"/>
        <end position="269"/>
    </location>
</feature>
<evidence type="ECO:0000256" key="6">
    <source>
        <dbReference type="ARBA" id="ARBA00022989"/>
    </source>
</evidence>
<dbReference type="Proteomes" id="UP000718281">
    <property type="component" value="Unassembled WGS sequence"/>
</dbReference>
<dbReference type="Proteomes" id="UP000726105">
    <property type="component" value="Unassembled WGS sequence"/>
</dbReference>
<dbReference type="SUPFAM" id="SSF103481">
    <property type="entry name" value="Multidrug resistance efflux transporter EmrE"/>
    <property type="match status" value="2"/>
</dbReference>
<feature type="transmembrane region" description="Helical" evidence="8">
    <location>
        <begin position="224"/>
        <end position="245"/>
    </location>
</feature>
<keyword evidence="6 8" id="KW-1133">Transmembrane helix</keyword>
<evidence type="ECO:0000256" key="1">
    <source>
        <dbReference type="ARBA" id="ARBA00004651"/>
    </source>
</evidence>
<reference evidence="12 13" key="1">
    <citation type="submission" date="2020-10" db="EMBL/GenBank/DDBJ databases">
        <title>Connecting structure to function with the recovery of over 1000 high-quality activated sludge metagenome-assembled genomes encoding full-length rRNA genes using long-read sequencing.</title>
        <authorList>
            <person name="Singleton C.M."/>
            <person name="Petriglieri F."/>
            <person name="Kristensen J.M."/>
            <person name="Kirkegaard R.H."/>
            <person name="Michaelsen T.Y."/>
            <person name="Andersen M.H."/>
            <person name="Karst S.M."/>
            <person name="Dueholm M.S."/>
            <person name="Nielsen P.H."/>
            <person name="Albertsen M."/>
        </authorList>
    </citation>
    <scope>NUCLEOTIDE SEQUENCE [LARGE SCALE GENOMIC DNA]</scope>
    <source>
        <strain evidence="10">AalE_18-Q3-R2-46_BAT3C.188</strain>
        <strain evidence="11">Ega_18-Q3-R5-49_MAXAC.001</strain>
    </source>
</reference>
<dbReference type="EMBL" id="JADJIB010000003">
    <property type="protein sequence ID" value="MBK7273567.1"/>
    <property type="molecule type" value="Genomic_DNA"/>
</dbReference>
<gene>
    <name evidence="11" type="primary">rarD</name>
    <name evidence="10" type="ORF">IPF40_01740</name>
    <name evidence="11" type="ORF">IPI13_10520</name>
</gene>
<feature type="transmembrane region" description="Helical" evidence="8">
    <location>
        <begin position="22"/>
        <end position="39"/>
    </location>
</feature>
<evidence type="ECO:0000313" key="10">
    <source>
        <dbReference type="EMBL" id="MBK6299813.1"/>
    </source>
</evidence>
<dbReference type="InterPro" id="IPR000620">
    <property type="entry name" value="EamA_dom"/>
</dbReference>
<evidence type="ECO:0000256" key="7">
    <source>
        <dbReference type="ARBA" id="ARBA00023136"/>
    </source>
</evidence>
<evidence type="ECO:0000256" key="3">
    <source>
        <dbReference type="ARBA" id="ARBA00022448"/>
    </source>
</evidence>
<feature type="transmembrane region" description="Helical" evidence="8">
    <location>
        <begin position="111"/>
        <end position="128"/>
    </location>
</feature>
<comment type="caution">
    <text evidence="11">The sequence shown here is derived from an EMBL/GenBank/DDBJ whole genome shotgun (WGS) entry which is preliminary data.</text>
</comment>
<keyword evidence="4" id="KW-1003">Cell membrane</keyword>
<dbReference type="AlphaFoldDB" id="A0A935MHU5"/>
<dbReference type="EMBL" id="JADIXZ010000001">
    <property type="protein sequence ID" value="MBK6299813.1"/>
    <property type="molecule type" value="Genomic_DNA"/>
</dbReference>
<evidence type="ECO:0000256" key="8">
    <source>
        <dbReference type="SAM" id="Phobius"/>
    </source>
</evidence>
<feature type="transmembrane region" description="Helical" evidence="8">
    <location>
        <begin position="55"/>
        <end position="80"/>
    </location>
</feature>
<accession>A0A935MHU5</accession>
<keyword evidence="5 8" id="KW-0812">Transmembrane</keyword>
<evidence type="ECO:0000256" key="5">
    <source>
        <dbReference type="ARBA" id="ARBA00022692"/>
    </source>
</evidence>
<evidence type="ECO:0000256" key="2">
    <source>
        <dbReference type="ARBA" id="ARBA00007362"/>
    </source>
</evidence>
<proteinExistence type="inferred from homology"/>
<dbReference type="PANTHER" id="PTHR22911">
    <property type="entry name" value="ACYL-MALONYL CONDENSING ENZYME-RELATED"/>
    <property type="match status" value="1"/>
</dbReference>
<evidence type="ECO:0000259" key="9">
    <source>
        <dbReference type="Pfam" id="PF00892"/>
    </source>
</evidence>
<feature type="transmembrane region" description="Helical" evidence="8">
    <location>
        <begin position="198"/>
        <end position="217"/>
    </location>
</feature>
<dbReference type="NCBIfam" id="TIGR00688">
    <property type="entry name" value="rarD"/>
    <property type="match status" value="1"/>
</dbReference>
<feature type="transmembrane region" description="Helical" evidence="8">
    <location>
        <begin position="157"/>
        <end position="178"/>
    </location>
</feature>
<organism evidence="11 13">
    <name type="scientific">Candidatus Phosphoribacter hodrii</name>
    <dbReference type="NCBI Taxonomy" id="2953743"/>
    <lineage>
        <taxon>Bacteria</taxon>
        <taxon>Bacillati</taxon>
        <taxon>Actinomycetota</taxon>
        <taxon>Actinomycetes</taxon>
        <taxon>Micrococcales</taxon>
        <taxon>Dermatophilaceae</taxon>
        <taxon>Candidatus Phosphoribacter</taxon>
    </lineage>
</organism>
<evidence type="ECO:0000313" key="13">
    <source>
        <dbReference type="Proteomes" id="UP000726105"/>
    </source>
</evidence>
<feature type="domain" description="EamA" evidence="9">
    <location>
        <begin position="2"/>
        <end position="127"/>
    </location>
</feature>
<keyword evidence="7 8" id="KW-0472">Membrane</keyword>
<sequence length="279" mass="29678">MLWGFFPLYFHGLSPATPLEVLAHRILWSLFFCLIILAWRRDVTWVRPLFARPRLLAGLTAAALLVAINWGVYVAAVLSGHTRDAALGYFLNPLITVALGVVLLREPLRRLQWMAVAIGLVAAVFLTVAGGQVPVIALTLAVTFALYGLLKKRIGASLGALHGLTIETAVLLPIALLLLGPLSGLGGTHAGFGSVGQAAGLILTGPITAIPLLLFAAAARRVPLVTIGLLQFLTPVMQLLCGLLLGEVVTPTQWVGFVIVWVALGVLTVDSLRQVARSR</sequence>
<keyword evidence="3" id="KW-0813">Transport</keyword>
<dbReference type="InterPro" id="IPR004626">
    <property type="entry name" value="RarD"/>
</dbReference>
<evidence type="ECO:0000313" key="12">
    <source>
        <dbReference type="Proteomes" id="UP000718281"/>
    </source>
</evidence>
<dbReference type="Pfam" id="PF00892">
    <property type="entry name" value="EamA"/>
    <property type="match status" value="1"/>
</dbReference>
<evidence type="ECO:0000313" key="11">
    <source>
        <dbReference type="EMBL" id="MBK7273567.1"/>
    </source>
</evidence>
<protein>
    <submittedName>
        <fullName evidence="11">EamA family transporter RarD</fullName>
    </submittedName>
</protein>
<dbReference type="InterPro" id="IPR037185">
    <property type="entry name" value="EmrE-like"/>
</dbReference>
<comment type="subcellular location">
    <subcellularLocation>
        <location evidence="1">Cell membrane</location>
        <topology evidence="1">Multi-pass membrane protein</topology>
    </subcellularLocation>
</comment>
<dbReference type="GO" id="GO:0005886">
    <property type="term" value="C:plasma membrane"/>
    <property type="evidence" value="ECO:0007669"/>
    <property type="project" value="UniProtKB-SubCell"/>
</dbReference>
<dbReference type="PANTHER" id="PTHR22911:SF137">
    <property type="entry name" value="SOLUTE CARRIER FAMILY 35 MEMBER G2-RELATED"/>
    <property type="match status" value="1"/>
</dbReference>